<feature type="compositionally biased region" description="Polar residues" evidence="1">
    <location>
        <begin position="397"/>
        <end position="411"/>
    </location>
</feature>
<sequence>MFVSLKYNKQKYENAAKKRKLESDKIHSSAKSGGSLFNSSGTPSQTEQFKTTLKIKNTDALKANSQNYEQPTLPTSPFMPRSVIQKFHDSYQWTDKGEYIIMVRFSYNKEKYKERIGSKSEYTVNKASPAYSEDKNNQSRDGACGPTLSKSNSSSPTKKAPSNSSNTSLRSEKYVGSKGVPHTPVNGEAYDSKSGLGEPVTKSDDPAEPKYRRVSFTYNKEKYQVFLESKTSESSQHTKSGRKSNTDSPVSGDEMSNSATSERSSISSKASTHTTRTNTTQAETSEKSKDTADPISNSRAHFTSAPKEVENAKEAKNVKMVTVRYPSTAKRSQTQPSTVVGENKESNTSASKSDEKVQESNTTATKPIQPTSQPSVIPTKPTSHGSQVVSKLRRKSSVNSRARPNSTPSTVSSSDPIQLSSPSASRSSTPDSSSSLSSSSSSPSQSQLPDSEPVVAEESDVAIDESQVDTPKSGSSHQPQRSTIETCEVALDTMSRYSDLQAELSNSTLEKVDLNSHQQAEIDWFKSLIVVAEKLNNLKDTYKAIQMIKRKKAATS</sequence>
<keyword evidence="3" id="KW-1185">Reference proteome</keyword>
<feature type="region of interest" description="Disordered" evidence="1">
    <location>
        <begin position="13"/>
        <end position="50"/>
    </location>
</feature>
<comment type="caution">
    <text evidence="2">The sequence shown here is derived from an EMBL/GenBank/DDBJ whole genome shotgun (WGS) entry which is preliminary data.</text>
</comment>
<protein>
    <submittedName>
        <fullName evidence="2">Uncharacterized protein</fullName>
    </submittedName>
</protein>
<evidence type="ECO:0000256" key="1">
    <source>
        <dbReference type="SAM" id="MobiDB-lite"/>
    </source>
</evidence>
<dbReference type="RefSeq" id="XP_067550409.1">
    <property type="nucleotide sequence ID" value="XM_067692836.1"/>
</dbReference>
<evidence type="ECO:0000313" key="3">
    <source>
        <dbReference type="Proteomes" id="UP000669133"/>
    </source>
</evidence>
<gene>
    <name evidence="2" type="ORF">I9W82_000383</name>
</gene>
<organism evidence="2 3">
    <name type="scientific">Candida metapsilosis</name>
    <dbReference type="NCBI Taxonomy" id="273372"/>
    <lineage>
        <taxon>Eukaryota</taxon>
        <taxon>Fungi</taxon>
        <taxon>Dikarya</taxon>
        <taxon>Ascomycota</taxon>
        <taxon>Saccharomycotina</taxon>
        <taxon>Pichiomycetes</taxon>
        <taxon>Debaryomycetaceae</taxon>
        <taxon>Candida/Lodderomyces clade</taxon>
        <taxon>Candida</taxon>
    </lineage>
</organism>
<feature type="compositionally biased region" description="Polar residues" evidence="1">
    <location>
        <begin position="29"/>
        <end position="50"/>
    </location>
</feature>
<proteinExistence type="predicted"/>
<feature type="compositionally biased region" description="Low complexity" evidence="1">
    <location>
        <begin position="412"/>
        <end position="451"/>
    </location>
</feature>
<feature type="region of interest" description="Disordered" evidence="1">
    <location>
        <begin position="127"/>
        <end position="483"/>
    </location>
</feature>
<dbReference type="AlphaFoldDB" id="A0A8H7ZKI2"/>
<feature type="compositionally biased region" description="Basic and acidic residues" evidence="1">
    <location>
        <begin position="307"/>
        <end position="317"/>
    </location>
</feature>
<feature type="compositionally biased region" description="Polar residues" evidence="1">
    <location>
        <begin position="148"/>
        <end position="169"/>
    </location>
</feature>
<feature type="compositionally biased region" description="Basic and acidic residues" evidence="1">
    <location>
        <begin position="13"/>
        <end position="27"/>
    </location>
</feature>
<evidence type="ECO:0000313" key="2">
    <source>
        <dbReference type="EMBL" id="KAG5421293.1"/>
    </source>
</evidence>
<dbReference type="EMBL" id="JAEOAQ010000001">
    <property type="protein sequence ID" value="KAG5421293.1"/>
    <property type="molecule type" value="Genomic_DNA"/>
</dbReference>
<dbReference type="Proteomes" id="UP000669133">
    <property type="component" value="Unassembled WGS sequence"/>
</dbReference>
<feature type="compositionally biased region" description="Polar residues" evidence="1">
    <location>
        <begin position="246"/>
        <end position="283"/>
    </location>
</feature>
<feature type="compositionally biased region" description="Acidic residues" evidence="1">
    <location>
        <begin position="455"/>
        <end position="467"/>
    </location>
</feature>
<feature type="compositionally biased region" description="Polar residues" evidence="1">
    <location>
        <begin position="468"/>
        <end position="483"/>
    </location>
</feature>
<dbReference type="GeneID" id="93649012"/>
<accession>A0A8H7ZKI2</accession>
<feature type="compositionally biased region" description="Basic and acidic residues" evidence="1">
    <location>
        <begin position="201"/>
        <end position="211"/>
    </location>
</feature>
<reference evidence="2 3" key="1">
    <citation type="submission" date="2020-12" db="EMBL/GenBank/DDBJ databases">
        <title>Effect of drift, selection, and recombination on the evolution of hybrid genomes in Candida yeast pathogens.</title>
        <authorList>
            <person name="Mixao V."/>
            <person name="Ksiezopolska E."/>
            <person name="Saus E."/>
            <person name="Boekhout T."/>
            <person name="Gacser A."/>
            <person name="Gabaldon T."/>
        </authorList>
    </citation>
    <scope>NUCLEOTIDE SEQUENCE [LARGE SCALE GENOMIC DNA]</scope>
    <source>
        <strain evidence="2 3">BP57</strain>
    </source>
</reference>
<feature type="compositionally biased region" description="Polar residues" evidence="1">
    <location>
        <begin position="359"/>
        <end position="389"/>
    </location>
</feature>
<feature type="compositionally biased region" description="Polar residues" evidence="1">
    <location>
        <begin position="329"/>
        <end position="351"/>
    </location>
</feature>
<name>A0A8H7ZKI2_9ASCO</name>
<dbReference type="OrthoDB" id="4026805at2759"/>